<dbReference type="Proteomes" id="UP001417504">
    <property type="component" value="Unassembled WGS sequence"/>
</dbReference>
<dbReference type="GO" id="GO:0008270">
    <property type="term" value="F:zinc ion binding"/>
    <property type="evidence" value="ECO:0007669"/>
    <property type="project" value="UniProtKB-KW"/>
</dbReference>
<evidence type="ECO:0000313" key="18">
    <source>
        <dbReference type="EMBL" id="KAK9130138.1"/>
    </source>
</evidence>
<evidence type="ECO:0000313" key="19">
    <source>
        <dbReference type="Proteomes" id="UP001417504"/>
    </source>
</evidence>
<comment type="subcellular location">
    <subcellularLocation>
        <location evidence="2">Membrane</location>
        <topology evidence="2">Single-pass membrane protein</topology>
    </subcellularLocation>
</comment>
<dbReference type="FunFam" id="3.30.40.10:FF:000187">
    <property type="entry name" value="E3 ubiquitin-protein ligase ATL6"/>
    <property type="match status" value="1"/>
</dbReference>
<evidence type="ECO:0000256" key="2">
    <source>
        <dbReference type="ARBA" id="ARBA00004167"/>
    </source>
</evidence>
<dbReference type="PANTHER" id="PTHR14155:SF263">
    <property type="entry name" value="E3 UBIQUITIN-PROTEIN LIGASE ATL6"/>
    <property type="match status" value="1"/>
</dbReference>
<evidence type="ECO:0000256" key="4">
    <source>
        <dbReference type="ARBA" id="ARBA00012483"/>
    </source>
</evidence>
<dbReference type="PROSITE" id="PS50089">
    <property type="entry name" value="ZF_RING_2"/>
    <property type="match status" value="1"/>
</dbReference>
<feature type="transmembrane region" description="Helical" evidence="16">
    <location>
        <begin position="59"/>
        <end position="80"/>
    </location>
</feature>
<dbReference type="GO" id="GO:0061630">
    <property type="term" value="F:ubiquitin protein ligase activity"/>
    <property type="evidence" value="ECO:0007669"/>
    <property type="project" value="UniProtKB-EC"/>
</dbReference>
<name>A0AAP0J9Y4_9MAGN</name>
<keyword evidence="10" id="KW-0862">Zinc</keyword>
<keyword evidence="6 16" id="KW-0812">Transmembrane</keyword>
<evidence type="ECO:0000256" key="5">
    <source>
        <dbReference type="ARBA" id="ARBA00022679"/>
    </source>
</evidence>
<keyword evidence="5" id="KW-0808">Transferase</keyword>
<reference evidence="18 19" key="1">
    <citation type="submission" date="2024-01" db="EMBL/GenBank/DDBJ databases">
        <title>Genome assemblies of Stephania.</title>
        <authorList>
            <person name="Yang L."/>
        </authorList>
    </citation>
    <scope>NUCLEOTIDE SEQUENCE [LARGE SCALE GENOMIC DNA]</scope>
    <source>
        <strain evidence="18">QJT</strain>
        <tissue evidence="18">Leaf</tissue>
    </source>
</reference>
<accession>A0AAP0J9Y4</accession>
<evidence type="ECO:0000259" key="17">
    <source>
        <dbReference type="PROSITE" id="PS50089"/>
    </source>
</evidence>
<organism evidence="18 19">
    <name type="scientific">Stephania japonica</name>
    <dbReference type="NCBI Taxonomy" id="461633"/>
    <lineage>
        <taxon>Eukaryota</taxon>
        <taxon>Viridiplantae</taxon>
        <taxon>Streptophyta</taxon>
        <taxon>Embryophyta</taxon>
        <taxon>Tracheophyta</taxon>
        <taxon>Spermatophyta</taxon>
        <taxon>Magnoliopsida</taxon>
        <taxon>Ranunculales</taxon>
        <taxon>Menispermaceae</taxon>
        <taxon>Menispermoideae</taxon>
        <taxon>Cissampelideae</taxon>
        <taxon>Stephania</taxon>
    </lineage>
</organism>
<evidence type="ECO:0000256" key="12">
    <source>
        <dbReference type="ARBA" id="ARBA00023136"/>
    </source>
</evidence>
<sequence length="344" mass="38174">MNRPRAEACREESGKVYRWPRVCSGERSSSSAPESSYAPAIASPPRNGFNGSNLNPPSLAIIIVIVVTAFFLMGFFTIYIHQCAGGGSSTTSRSHRRGGLDPEIIDTFPTFLYSYVKDLKIGKGALECAVCLSEFEDEVTLRWLPKCDHVFHPDCIDSWLASHSTCPLCRSDLSATTTTTTPPIFSNNEQEVEADQFQNTSQSPSSLTEINNNLVNETAENSGRVRGRFRRWHTTGHTSSVVVVVEEGCDDCERFTLRLPEEVRRQIVESTAEAARMKRAKSCVDERGEGSVSSRRWWGRGEDRDRDRDKWLFFSRGASVKSPKITDGEGSAPPPRVGILRGVS</sequence>
<proteinExistence type="inferred from homology"/>
<evidence type="ECO:0000256" key="8">
    <source>
        <dbReference type="ARBA" id="ARBA00022771"/>
    </source>
</evidence>
<evidence type="ECO:0000256" key="11">
    <source>
        <dbReference type="ARBA" id="ARBA00022989"/>
    </source>
</evidence>
<dbReference type="InterPro" id="IPR001841">
    <property type="entry name" value="Znf_RING"/>
</dbReference>
<dbReference type="GO" id="GO:0016020">
    <property type="term" value="C:membrane"/>
    <property type="evidence" value="ECO:0007669"/>
    <property type="project" value="UniProtKB-SubCell"/>
</dbReference>
<comment type="catalytic activity">
    <reaction evidence="1">
        <text>S-ubiquitinyl-[E2 ubiquitin-conjugating enzyme]-L-cysteine + [acceptor protein]-L-lysine = [E2 ubiquitin-conjugating enzyme]-L-cysteine + N(6)-ubiquitinyl-[acceptor protein]-L-lysine.</text>
        <dbReference type="EC" id="2.3.2.27"/>
    </reaction>
</comment>
<keyword evidence="19" id="KW-1185">Reference proteome</keyword>
<keyword evidence="8 14" id="KW-0863">Zinc-finger</keyword>
<dbReference type="Pfam" id="PF13639">
    <property type="entry name" value="zf-RING_2"/>
    <property type="match status" value="1"/>
</dbReference>
<protein>
    <recommendedName>
        <fullName evidence="4">RING-type E3 ubiquitin transferase</fullName>
        <ecNumber evidence="4">2.3.2.27</ecNumber>
    </recommendedName>
</protein>
<keyword evidence="11 16" id="KW-1133">Transmembrane helix</keyword>
<evidence type="ECO:0000256" key="13">
    <source>
        <dbReference type="ARBA" id="ARBA00024209"/>
    </source>
</evidence>
<dbReference type="InterPro" id="IPR013083">
    <property type="entry name" value="Znf_RING/FYVE/PHD"/>
</dbReference>
<gene>
    <name evidence="18" type="ORF">Sjap_010625</name>
</gene>
<evidence type="ECO:0000256" key="7">
    <source>
        <dbReference type="ARBA" id="ARBA00022723"/>
    </source>
</evidence>
<comment type="caution">
    <text evidence="18">The sequence shown here is derived from an EMBL/GenBank/DDBJ whole genome shotgun (WGS) entry which is preliminary data.</text>
</comment>
<keyword evidence="12 16" id="KW-0472">Membrane</keyword>
<evidence type="ECO:0000256" key="9">
    <source>
        <dbReference type="ARBA" id="ARBA00022786"/>
    </source>
</evidence>
<feature type="region of interest" description="Disordered" evidence="15">
    <location>
        <begin position="321"/>
        <end position="344"/>
    </location>
</feature>
<comment type="pathway">
    <text evidence="3">Protein modification; protein ubiquitination.</text>
</comment>
<evidence type="ECO:0000256" key="1">
    <source>
        <dbReference type="ARBA" id="ARBA00000900"/>
    </source>
</evidence>
<keyword evidence="9" id="KW-0833">Ubl conjugation pathway</keyword>
<dbReference type="CDD" id="cd16461">
    <property type="entry name" value="RING-H2_EL5-like"/>
    <property type="match status" value="1"/>
</dbReference>
<evidence type="ECO:0000256" key="14">
    <source>
        <dbReference type="PROSITE-ProRule" id="PRU00175"/>
    </source>
</evidence>
<evidence type="ECO:0000256" key="16">
    <source>
        <dbReference type="SAM" id="Phobius"/>
    </source>
</evidence>
<feature type="domain" description="RING-type" evidence="17">
    <location>
        <begin position="128"/>
        <end position="170"/>
    </location>
</feature>
<dbReference type="AlphaFoldDB" id="A0AAP0J9Y4"/>
<keyword evidence="7" id="KW-0479">Metal-binding</keyword>
<comment type="similarity">
    <text evidence="13">Belongs to the RING-type zinc finger family. ATL subfamily.</text>
</comment>
<evidence type="ECO:0000256" key="10">
    <source>
        <dbReference type="ARBA" id="ARBA00022833"/>
    </source>
</evidence>
<dbReference type="PANTHER" id="PTHR14155">
    <property type="entry name" value="RING FINGER DOMAIN-CONTAINING"/>
    <property type="match status" value="1"/>
</dbReference>
<evidence type="ECO:0000256" key="6">
    <source>
        <dbReference type="ARBA" id="ARBA00022692"/>
    </source>
</evidence>
<dbReference type="InterPro" id="IPR053238">
    <property type="entry name" value="RING-H2_zinc_finger"/>
</dbReference>
<evidence type="ECO:0000256" key="15">
    <source>
        <dbReference type="SAM" id="MobiDB-lite"/>
    </source>
</evidence>
<dbReference type="SMART" id="SM00184">
    <property type="entry name" value="RING"/>
    <property type="match status" value="1"/>
</dbReference>
<dbReference type="Gene3D" id="3.30.40.10">
    <property type="entry name" value="Zinc/RING finger domain, C3HC4 (zinc finger)"/>
    <property type="match status" value="1"/>
</dbReference>
<dbReference type="EMBL" id="JBBNAE010000004">
    <property type="protein sequence ID" value="KAK9130138.1"/>
    <property type="molecule type" value="Genomic_DNA"/>
</dbReference>
<dbReference type="SUPFAM" id="SSF57850">
    <property type="entry name" value="RING/U-box"/>
    <property type="match status" value="1"/>
</dbReference>
<evidence type="ECO:0000256" key="3">
    <source>
        <dbReference type="ARBA" id="ARBA00004906"/>
    </source>
</evidence>
<dbReference type="EC" id="2.3.2.27" evidence="4"/>